<gene>
    <name evidence="2" type="ORF">PJIAN_1269</name>
</gene>
<keyword evidence="3" id="KW-1185">Reference proteome</keyword>
<organism evidence="2 3">
    <name type="scientific">Paludibacter jiangxiensis</name>
    <dbReference type="NCBI Taxonomy" id="681398"/>
    <lineage>
        <taxon>Bacteria</taxon>
        <taxon>Pseudomonadati</taxon>
        <taxon>Bacteroidota</taxon>
        <taxon>Bacteroidia</taxon>
        <taxon>Bacteroidales</taxon>
        <taxon>Paludibacteraceae</taxon>
        <taxon>Paludibacter</taxon>
    </lineage>
</organism>
<proteinExistence type="predicted"/>
<keyword evidence="1" id="KW-0472">Membrane</keyword>
<evidence type="ECO:0000313" key="2">
    <source>
        <dbReference type="EMBL" id="GAT61686.1"/>
    </source>
</evidence>
<keyword evidence="1" id="KW-0812">Transmembrane</keyword>
<sequence length="154" mass="17478">MIQRIQTVYLLLVAILSTIVVFSPVSFIATSANVFDLSYKGFSATPPIDALHINTWPLTLIAALIPLVAFASIFLYKKRKLQIRLNIVNFLLIDVYYVTMLAFMWFADARLGLPSRWGYHLAASLPAINMVFTFLAIRGIQNDEKLVRSLDRLR</sequence>
<dbReference type="STRING" id="681398.PJIAN_1269"/>
<name>A0A161LHM5_9BACT</name>
<dbReference type="Pfam" id="PF14126">
    <property type="entry name" value="DUF4293"/>
    <property type="match status" value="1"/>
</dbReference>
<feature type="transmembrane region" description="Helical" evidence="1">
    <location>
        <begin position="55"/>
        <end position="76"/>
    </location>
</feature>
<feature type="transmembrane region" description="Helical" evidence="1">
    <location>
        <begin position="119"/>
        <end position="140"/>
    </location>
</feature>
<dbReference type="RefSeq" id="WP_068701281.1">
    <property type="nucleotide sequence ID" value="NZ_BDCR01000001.1"/>
</dbReference>
<feature type="transmembrane region" description="Helical" evidence="1">
    <location>
        <begin position="7"/>
        <end position="35"/>
    </location>
</feature>
<evidence type="ECO:0000313" key="3">
    <source>
        <dbReference type="Proteomes" id="UP000076586"/>
    </source>
</evidence>
<evidence type="ECO:0000256" key="1">
    <source>
        <dbReference type="SAM" id="Phobius"/>
    </source>
</evidence>
<dbReference type="Proteomes" id="UP000076586">
    <property type="component" value="Unassembled WGS sequence"/>
</dbReference>
<dbReference type="OrthoDB" id="594989at2"/>
<dbReference type="AlphaFoldDB" id="A0A161LHM5"/>
<reference evidence="3" key="2">
    <citation type="journal article" date="2017" name="Genome Announc.">
        <title>Draft genome sequence of Paludibacter jiangxiensis NM7(T), a propionate-producing fermentative bacterium.</title>
        <authorList>
            <person name="Qiu Y.-L."/>
            <person name="Tourlousse D.M."/>
            <person name="Matsuura N."/>
            <person name="Ohashi A."/>
            <person name="Sekiguchi Y."/>
        </authorList>
    </citation>
    <scope>NUCLEOTIDE SEQUENCE [LARGE SCALE GENOMIC DNA]</scope>
    <source>
        <strain evidence="3">NM7</strain>
    </source>
</reference>
<dbReference type="EMBL" id="BDCR01000001">
    <property type="protein sequence ID" value="GAT61686.1"/>
    <property type="molecule type" value="Genomic_DNA"/>
</dbReference>
<protein>
    <recommendedName>
        <fullName evidence="4">DUF4293 family protein</fullName>
    </recommendedName>
</protein>
<accession>A0A161LHM5</accession>
<dbReference type="InterPro" id="IPR025635">
    <property type="entry name" value="DUF4293"/>
</dbReference>
<reference evidence="3" key="1">
    <citation type="submission" date="2016-04" db="EMBL/GenBank/DDBJ databases">
        <title>Draft genome sequence of Paludibacter jiangxiensis strain NM7.</title>
        <authorList>
            <person name="Qiu Y."/>
            <person name="Matsuura N."/>
            <person name="Ohashi A."/>
            <person name="Tourlousse M.D."/>
            <person name="Sekiguchi Y."/>
        </authorList>
    </citation>
    <scope>NUCLEOTIDE SEQUENCE [LARGE SCALE GENOMIC DNA]</scope>
    <source>
        <strain evidence="3">NM7</strain>
    </source>
</reference>
<evidence type="ECO:0008006" key="4">
    <source>
        <dbReference type="Google" id="ProtNLM"/>
    </source>
</evidence>
<comment type="caution">
    <text evidence="2">The sequence shown here is derived from an EMBL/GenBank/DDBJ whole genome shotgun (WGS) entry which is preliminary data.</text>
</comment>
<keyword evidence="1" id="KW-1133">Transmembrane helix</keyword>
<feature type="transmembrane region" description="Helical" evidence="1">
    <location>
        <begin position="88"/>
        <end position="107"/>
    </location>
</feature>